<evidence type="ECO:0000256" key="4">
    <source>
        <dbReference type="ARBA" id="ARBA00022989"/>
    </source>
</evidence>
<evidence type="ECO:0000256" key="6">
    <source>
        <dbReference type="ARBA" id="ARBA00023136"/>
    </source>
</evidence>
<feature type="transmembrane region" description="Helical" evidence="8">
    <location>
        <begin position="157"/>
        <end position="178"/>
    </location>
</feature>
<evidence type="ECO:0000256" key="1">
    <source>
        <dbReference type="ARBA" id="ARBA00022448"/>
    </source>
</evidence>
<dbReference type="Proteomes" id="UP000297014">
    <property type="component" value="Unassembled WGS sequence"/>
</dbReference>
<dbReference type="EMBL" id="JALP01000260">
    <property type="protein sequence ID" value="THG89120.1"/>
    <property type="molecule type" value="Genomic_DNA"/>
</dbReference>
<comment type="function">
    <text evidence="8">Probably functions as a manganese efflux pump.</text>
</comment>
<reference evidence="9 11" key="1">
    <citation type="journal article" date="2014" name="Genome Announc.">
        <title>Draft Genome Sequence of Bacillus alcalophilus AV1934, a Classic Alkaliphile Isolated from Human Feces in 1934.</title>
        <authorList>
            <person name="Attie O."/>
            <person name="Jayaprakash A."/>
            <person name="Shah H."/>
            <person name="Paulsen I.T."/>
            <person name="Morino M."/>
            <person name="Takahashi Y."/>
            <person name="Narumi I."/>
            <person name="Sachidanandam R."/>
            <person name="Satoh K."/>
            <person name="Ito M."/>
            <person name="Krulwich T.A."/>
        </authorList>
    </citation>
    <scope>NUCLEOTIDE SEQUENCE [LARGE SCALE GENOMIC DNA]</scope>
    <source>
        <strain evidence="9 11">AV1934</strain>
    </source>
</reference>
<dbReference type="Pfam" id="PF02659">
    <property type="entry name" value="Mntp"/>
    <property type="match status" value="1"/>
</dbReference>
<comment type="subcellular location">
    <subcellularLocation>
        <location evidence="8">Cell membrane</location>
        <topology evidence="8">Multi-pass membrane protein</topology>
    </subcellularLocation>
</comment>
<comment type="similarity">
    <text evidence="8">Belongs to the MntP (TC 9.B.29) family.</text>
</comment>
<dbReference type="InterPro" id="IPR003810">
    <property type="entry name" value="Mntp/YtaF"/>
</dbReference>
<accession>A0A094WJM3</accession>
<keyword evidence="3 8" id="KW-0812">Transmembrane</keyword>
<evidence type="ECO:0000313" key="12">
    <source>
        <dbReference type="Proteomes" id="UP000297014"/>
    </source>
</evidence>
<keyword evidence="11" id="KW-1185">Reference proteome</keyword>
<dbReference type="Proteomes" id="UP000002754">
    <property type="component" value="Unassembled WGS sequence"/>
</dbReference>
<dbReference type="PANTHER" id="PTHR35529">
    <property type="entry name" value="MANGANESE EFFLUX PUMP MNTP-RELATED"/>
    <property type="match status" value="1"/>
</dbReference>
<dbReference type="STRING" id="1218173.BALCAV_0212405"/>
<keyword evidence="2 8" id="KW-1003">Cell membrane</keyword>
<evidence type="ECO:0000313" key="10">
    <source>
        <dbReference type="EMBL" id="THG89120.1"/>
    </source>
</evidence>
<sequence>MNELITITLMAGALGMDAFSVALGMGMLGLRMKRIFIIGLVIGIFHVIMPLIGMATGIWMSSFLGVITIYIGGALLLIIGLQMVYSCFKSEEEPYIRPVGWGLFVFALSVSIDSFSAGLSFGMLGAKTILTVTIIGVFSMVLSWIGLILGSRLQNFVGAYGVFLGGCILVIFGMKLLLP</sequence>
<evidence type="ECO:0000313" key="11">
    <source>
        <dbReference type="Proteomes" id="UP000002754"/>
    </source>
</evidence>
<organism evidence="9 11">
    <name type="scientific">Alkalihalobacillus alcalophilus ATCC 27647 = CGMCC 1.3604</name>
    <dbReference type="NCBI Taxonomy" id="1218173"/>
    <lineage>
        <taxon>Bacteria</taxon>
        <taxon>Bacillati</taxon>
        <taxon>Bacillota</taxon>
        <taxon>Bacilli</taxon>
        <taxon>Bacillales</taxon>
        <taxon>Bacillaceae</taxon>
        <taxon>Alkalihalobacillus</taxon>
    </lineage>
</organism>
<dbReference type="eggNOG" id="COG1971">
    <property type="taxonomic scope" value="Bacteria"/>
</dbReference>
<feature type="transmembrane region" description="Helical" evidence="8">
    <location>
        <begin position="129"/>
        <end position="150"/>
    </location>
</feature>
<reference evidence="10 12" key="2">
    <citation type="submission" date="2014-01" db="EMBL/GenBank/DDBJ databases">
        <title>Draft genome sequencing of Bacillus alcalophilus CGMCC 1.3604.</title>
        <authorList>
            <person name="Yang J."/>
            <person name="Diao L."/>
            <person name="Yang S."/>
        </authorList>
    </citation>
    <scope>NUCLEOTIDE SEQUENCE [LARGE SCALE GENOMIC DNA]</scope>
    <source>
        <strain evidence="10 12">CGMCC 1.3604</strain>
    </source>
</reference>
<dbReference type="GO" id="GO:0005886">
    <property type="term" value="C:plasma membrane"/>
    <property type="evidence" value="ECO:0007669"/>
    <property type="project" value="UniProtKB-SubCell"/>
</dbReference>
<feature type="transmembrane region" description="Helical" evidence="8">
    <location>
        <begin position="100"/>
        <end position="123"/>
    </location>
</feature>
<evidence type="ECO:0000313" key="9">
    <source>
        <dbReference type="EMBL" id="KGA97041.1"/>
    </source>
</evidence>
<evidence type="ECO:0000256" key="2">
    <source>
        <dbReference type="ARBA" id="ARBA00022475"/>
    </source>
</evidence>
<dbReference type="RefSeq" id="WP_003324252.1">
    <property type="nucleotide sequence ID" value="NZ_ALPT02000038.1"/>
</dbReference>
<keyword evidence="7 8" id="KW-0464">Manganese</keyword>
<feature type="transmembrane region" description="Helical" evidence="8">
    <location>
        <begin position="35"/>
        <end position="60"/>
    </location>
</feature>
<dbReference type="InterPro" id="IPR022929">
    <property type="entry name" value="Put_MntP"/>
</dbReference>
<name>A0A094WJM3_ALKAL</name>
<dbReference type="EMBL" id="ALPT02000038">
    <property type="protein sequence ID" value="KGA97041.1"/>
    <property type="molecule type" value="Genomic_DNA"/>
</dbReference>
<keyword evidence="1 8" id="KW-0813">Transport</keyword>
<evidence type="ECO:0000256" key="8">
    <source>
        <dbReference type="HAMAP-Rule" id="MF_01521"/>
    </source>
</evidence>
<dbReference type="PANTHER" id="PTHR35529:SF1">
    <property type="entry name" value="MANGANESE EFFLUX PUMP MNTP-RELATED"/>
    <property type="match status" value="1"/>
</dbReference>
<evidence type="ECO:0000256" key="3">
    <source>
        <dbReference type="ARBA" id="ARBA00022692"/>
    </source>
</evidence>
<keyword evidence="6 8" id="KW-0472">Membrane</keyword>
<keyword evidence="4 8" id="KW-1133">Transmembrane helix</keyword>
<feature type="transmembrane region" description="Helical" evidence="8">
    <location>
        <begin position="66"/>
        <end position="88"/>
    </location>
</feature>
<dbReference type="GO" id="GO:0005384">
    <property type="term" value="F:manganese ion transmembrane transporter activity"/>
    <property type="evidence" value="ECO:0007669"/>
    <property type="project" value="UniProtKB-UniRule"/>
</dbReference>
<evidence type="ECO:0000256" key="7">
    <source>
        <dbReference type="ARBA" id="ARBA00023211"/>
    </source>
</evidence>
<dbReference type="OrthoDB" id="1679700at2"/>
<gene>
    <name evidence="8" type="primary">mntP</name>
    <name evidence="10" type="ORF">AJ85_19500</name>
    <name evidence="9" type="ORF">BALCAV_0212405</name>
</gene>
<keyword evidence="5 8" id="KW-0406">Ion transport</keyword>
<dbReference type="AlphaFoldDB" id="A0A094WJM3"/>
<comment type="caution">
    <text evidence="9">The sequence shown here is derived from an EMBL/GenBank/DDBJ whole genome shotgun (WGS) entry which is preliminary data.</text>
</comment>
<feature type="transmembrane region" description="Helical" evidence="8">
    <location>
        <begin position="6"/>
        <end position="28"/>
    </location>
</feature>
<dbReference type="HAMAP" id="MF_01521">
    <property type="entry name" value="MntP_pump"/>
    <property type="match status" value="1"/>
</dbReference>
<proteinExistence type="inferred from homology"/>
<evidence type="ECO:0000256" key="5">
    <source>
        <dbReference type="ARBA" id="ARBA00023065"/>
    </source>
</evidence>
<protein>
    <recommendedName>
        <fullName evidence="8">Putative manganese efflux pump MntP</fullName>
    </recommendedName>
</protein>